<evidence type="ECO:0000256" key="1">
    <source>
        <dbReference type="ARBA" id="ARBA00001933"/>
    </source>
</evidence>
<dbReference type="EC" id="2.6.1.-" evidence="6"/>
<accession>A0A6P2G5Z0</accession>
<keyword evidence="5" id="KW-0663">Pyridoxal phosphate</keyword>
<organism evidence="9 10">
    <name type="scientific">Burkholderia anthina</name>
    <dbReference type="NCBI Taxonomy" id="179879"/>
    <lineage>
        <taxon>Bacteria</taxon>
        <taxon>Pseudomonadati</taxon>
        <taxon>Pseudomonadota</taxon>
        <taxon>Betaproteobacteria</taxon>
        <taxon>Burkholderiales</taxon>
        <taxon>Burkholderiaceae</taxon>
        <taxon>Burkholderia</taxon>
        <taxon>Burkholderia cepacia complex</taxon>
    </lineage>
</organism>
<evidence type="ECO:0000313" key="11">
    <source>
        <dbReference type="Proteomes" id="UP000755577"/>
    </source>
</evidence>
<dbReference type="InterPro" id="IPR004838">
    <property type="entry name" value="NHTrfase_class1_PyrdxlP-BS"/>
</dbReference>
<keyword evidence="3 6" id="KW-0032">Aminotransferase</keyword>
<evidence type="ECO:0000256" key="3">
    <source>
        <dbReference type="ARBA" id="ARBA00022576"/>
    </source>
</evidence>
<dbReference type="Gene3D" id="3.90.1150.10">
    <property type="entry name" value="Aspartate Aminotransferase, domain 1"/>
    <property type="match status" value="1"/>
</dbReference>
<dbReference type="GO" id="GO:0008483">
    <property type="term" value="F:transaminase activity"/>
    <property type="evidence" value="ECO:0007669"/>
    <property type="project" value="UniProtKB-KW"/>
</dbReference>
<dbReference type="InterPro" id="IPR015424">
    <property type="entry name" value="PyrdxlP-dep_Trfase"/>
</dbReference>
<comment type="cofactor">
    <cofactor evidence="1 6">
        <name>pyridoxal 5'-phosphate</name>
        <dbReference type="ChEBI" id="CHEBI:597326"/>
    </cofactor>
</comment>
<evidence type="ECO:0000313" key="8">
    <source>
        <dbReference type="EMBL" id="MBM2766699.1"/>
    </source>
</evidence>
<proteinExistence type="inferred from homology"/>
<dbReference type="InterPro" id="IPR015422">
    <property type="entry name" value="PyrdxlP-dep_Trfase_small"/>
</dbReference>
<dbReference type="Gene3D" id="3.40.640.10">
    <property type="entry name" value="Type I PLP-dependent aspartate aminotransferase-like (Major domain)"/>
    <property type="match status" value="1"/>
</dbReference>
<dbReference type="PROSITE" id="PS00105">
    <property type="entry name" value="AA_TRANSFER_CLASS_1"/>
    <property type="match status" value="1"/>
</dbReference>
<evidence type="ECO:0000256" key="4">
    <source>
        <dbReference type="ARBA" id="ARBA00022679"/>
    </source>
</evidence>
<dbReference type="AlphaFoldDB" id="A0A6P2G5Z0"/>
<evidence type="ECO:0000313" key="9">
    <source>
        <dbReference type="EMBL" id="VVU48531.1"/>
    </source>
</evidence>
<keyword evidence="4 6" id="KW-0808">Transferase</keyword>
<evidence type="ECO:0000256" key="5">
    <source>
        <dbReference type="ARBA" id="ARBA00022898"/>
    </source>
</evidence>
<dbReference type="Proteomes" id="UP000755577">
    <property type="component" value="Unassembled WGS sequence"/>
</dbReference>
<gene>
    <name evidence="9" type="ORF">BAN20980_01230</name>
    <name evidence="8" type="ORF">JQK92_09700</name>
</gene>
<dbReference type="RefSeq" id="WP_096502676.1">
    <property type="nucleotide sequence ID" value="NZ_CABVLY010000003.1"/>
</dbReference>
<dbReference type="InterPro" id="IPR050596">
    <property type="entry name" value="AspAT/PAT-like"/>
</dbReference>
<evidence type="ECO:0000313" key="10">
    <source>
        <dbReference type="Proteomes" id="UP000494201"/>
    </source>
</evidence>
<protein>
    <recommendedName>
        <fullName evidence="6">Aminotransferase</fullName>
        <ecNumber evidence="6">2.6.1.-</ecNumber>
    </recommendedName>
</protein>
<reference evidence="8 11" key="2">
    <citation type="submission" date="2021-02" db="EMBL/GenBank/DDBJ databases">
        <title>Draft genome of the type strains Burkholderia anthina DSM16086.</title>
        <authorList>
            <person name="Hertel R."/>
            <person name="Meissner J."/>
            <person name="Poehlein A."/>
            <person name="Daniel R."/>
            <person name="Commichau F.M."/>
        </authorList>
    </citation>
    <scope>NUCLEOTIDE SEQUENCE [LARGE SCALE GENOMIC DNA]</scope>
    <source>
        <strain evidence="8 11">DSM 16086</strain>
    </source>
</reference>
<dbReference type="InterPro" id="IPR015421">
    <property type="entry name" value="PyrdxlP-dep_Trfase_major"/>
</dbReference>
<dbReference type="SUPFAM" id="SSF53383">
    <property type="entry name" value="PLP-dependent transferases"/>
    <property type="match status" value="1"/>
</dbReference>
<dbReference type="FunFam" id="3.40.640.10:FF:000033">
    <property type="entry name" value="Aspartate aminotransferase"/>
    <property type="match status" value="1"/>
</dbReference>
<dbReference type="GeneID" id="56499260"/>
<sequence length="404" mass="42765">MSNAFTRSAALSRISPSATIAITQKARDLRAAGRKDILSLSIGEPDFDTPGHVCEAARAAIAAGSTRYPPVSGVPVLKEAVAAKFARDNGLHYTVNQIVVSAGAKQVIANAMLATLNAGDEVLIPAPYWVSYPQLTQLCGATPVFVPTSAADGFLPQPEALDAAITPKTRWLILNSPNNPSGAVLDRASITALGEVLRRHPHVWILTDDIYEHLIYTDDPYTTMAQVCPDLADRTLTVNGVSKAYAMTGWRIGFAGGPAPLIKAMELVQSQLTGGASSIAQFAAAAALDGPQDFVSESRTSFRTRRDKLIDALRAIPGIECATPDGAFYAFPSCTAFLGRSTASGTVLHTDEDFVRELLETAGVAAVHGSAFGSPGQFRVSYAASQDVLGEACRRLQQFCASLR</sequence>
<dbReference type="CDD" id="cd00609">
    <property type="entry name" value="AAT_like"/>
    <property type="match status" value="1"/>
</dbReference>
<name>A0A6P2G5Z0_9BURK</name>
<dbReference type="EMBL" id="CABVLY010000003">
    <property type="protein sequence ID" value="VVU48531.1"/>
    <property type="molecule type" value="Genomic_DNA"/>
</dbReference>
<reference evidence="9 10" key="1">
    <citation type="submission" date="2019-09" db="EMBL/GenBank/DDBJ databases">
        <authorList>
            <person name="Depoorter E."/>
        </authorList>
    </citation>
    <scope>NUCLEOTIDE SEQUENCE [LARGE SCALE GENOMIC DNA]</scope>
    <source>
        <strain evidence="9">LMG 20980</strain>
    </source>
</reference>
<feature type="domain" description="Aminotransferase class I/classII large" evidence="7">
    <location>
        <begin position="35"/>
        <end position="396"/>
    </location>
</feature>
<comment type="similarity">
    <text evidence="2 6">Belongs to the class-I pyridoxal-phosphate-dependent aminotransferase family.</text>
</comment>
<evidence type="ECO:0000259" key="7">
    <source>
        <dbReference type="Pfam" id="PF00155"/>
    </source>
</evidence>
<dbReference type="GO" id="GO:0006520">
    <property type="term" value="P:amino acid metabolic process"/>
    <property type="evidence" value="ECO:0007669"/>
    <property type="project" value="InterPro"/>
</dbReference>
<evidence type="ECO:0000256" key="2">
    <source>
        <dbReference type="ARBA" id="ARBA00007441"/>
    </source>
</evidence>
<evidence type="ECO:0000256" key="6">
    <source>
        <dbReference type="RuleBase" id="RU000481"/>
    </source>
</evidence>
<keyword evidence="11" id="KW-1185">Reference proteome</keyword>
<dbReference type="PANTHER" id="PTHR46383:SF1">
    <property type="entry name" value="ASPARTATE AMINOTRANSFERASE"/>
    <property type="match status" value="1"/>
</dbReference>
<dbReference type="InterPro" id="IPR004839">
    <property type="entry name" value="Aminotransferase_I/II_large"/>
</dbReference>
<dbReference type="EMBL" id="JAFCIQ010000005">
    <property type="protein sequence ID" value="MBM2766699.1"/>
    <property type="molecule type" value="Genomic_DNA"/>
</dbReference>
<dbReference type="Pfam" id="PF00155">
    <property type="entry name" value="Aminotran_1_2"/>
    <property type="match status" value="1"/>
</dbReference>
<dbReference type="Proteomes" id="UP000494201">
    <property type="component" value="Unassembled WGS sequence"/>
</dbReference>
<dbReference type="PANTHER" id="PTHR46383">
    <property type="entry name" value="ASPARTATE AMINOTRANSFERASE"/>
    <property type="match status" value="1"/>
</dbReference>
<dbReference type="GO" id="GO:0030170">
    <property type="term" value="F:pyridoxal phosphate binding"/>
    <property type="evidence" value="ECO:0007669"/>
    <property type="project" value="InterPro"/>
</dbReference>